<accession>A0A497UX57</accession>
<keyword evidence="1" id="KW-0472">Membrane</keyword>
<proteinExistence type="predicted"/>
<reference evidence="2 4" key="1">
    <citation type="submission" date="2017-12" db="EMBL/GenBank/DDBJ databases">
        <title>Genomic Encyclopedia of Type Strains, Phase III (KMG-III): the genomes of soil and plant-associated and newly described type strains.</title>
        <authorList>
            <person name="Whitman W."/>
        </authorList>
    </citation>
    <scope>NUCLEOTIDE SEQUENCE [LARGE SCALE GENOMIC DNA]</scope>
    <source>
        <strain evidence="2 4">IP-10</strain>
    </source>
</reference>
<evidence type="ECO:0000313" key="3">
    <source>
        <dbReference type="EMBL" id="RLJ35610.1"/>
    </source>
</evidence>
<reference evidence="3 5" key="2">
    <citation type="submission" date="2018-10" db="EMBL/GenBank/DDBJ databases">
        <title>Genomic Encyclopedia of Archaeal and Bacterial Type Strains, Phase II (KMG-II): from individual species to whole genera.</title>
        <authorList>
            <person name="Goeker M."/>
        </authorList>
    </citation>
    <scope>NUCLEOTIDE SEQUENCE [LARGE SCALE GENOMIC DNA]</scope>
    <source>
        <strain evidence="3 5">DSM 21886</strain>
    </source>
</reference>
<dbReference type="EMBL" id="PJND01000007">
    <property type="protein sequence ID" value="PKW28887.1"/>
    <property type="molecule type" value="Genomic_DNA"/>
</dbReference>
<sequence length="328" mass="37369">MSSNSPTNPDNQEIDLAQVSKKIRNMYQDFLFLIFKGLLFVKRNIIILAVLLIVGVGLGFYLDRNTTVYNHEVIIKPNFGSTDYTYAKVNLINSKIKEGDFEFLNQIGIKKSAMVSKIEIEPIPDIYEFVNSKEQNLELVRLMAESSDLSKIINDETTSKNYANHKIILTTNKEISRSEIIEPVLDYLNKSELYSKIQSTIIENLRSKIESNKITINQIDNLLADFSTASKGKSKSGNLVYYNENTQLNDVLKTKNELVLDQGSRMLELVFSDKIVKESSEVLNIKNNQSLNGKMKFIIPILFLCVFFGIILVRGFYKSQMAKMEATL</sequence>
<evidence type="ECO:0000256" key="1">
    <source>
        <dbReference type="SAM" id="Phobius"/>
    </source>
</evidence>
<evidence type="ECO:0000313" key="2">
    <source>
        <dbReference type="EMBL" id="PKW28887.1"/>
    </source>
</evidence>
<feature type="transmembrane region" description="Helical" evidence="1">
    <location>
        <begin position="45"/>
        <end position="62"/>
    </location>
</feature>
<dbReference type="Proteomes" id="UP000275027">
    <property type="component" value="Unassembled WGS sequence"/>
</dbReference>
<evidence type="ECO:0008006" key="6">
    <source>
        <dbReference type="Google" id="ProtNLM"/>
    </source>
</evidence>
<dbReference type="EMBL" id="RCCB01000010">
    <property type="protein sequence ID" value="RLJ35610.1"/>
    <property type="molecule type" value="Genomic_DNA"/>
</dbReference>
<keyword evidence="4" id="KW-1185">Reference proteome</keyword>
<feature type="transmembrane region" description="Helical" evidence="1">
    <location>
        <begin position="297"/>
        <end position="317"/>
    </location>
</feature>
<evidence type="ECO:0000313" key="4">
    <source>
        <dbReference type="Proteomes" id="UP000233767"/>
    </source>
</evidence>
<keyword evidence="1" id="KW-1133">Transmembrane helix</keyword>
<keyword evidence="1" id="KW-0812">Transmembrane</keyword>
<name>A0A497UX57_9FLAO</name>
<organism evidence="3 5">
    <name type="scientific">Flavobacterium lindanitolerans</name>
    <dbReference type="NCBI Taxonomy" id="428988"/>
    <lineage>
        <taxon>Bacteria</taxon>
        <taxon>Pseudomonadati</taxon>
        <taxon>Bacteroidota</taxon>
        <taxon>Flavobacteriia</taxon>
        <taxon>Flavobacteriales</taxon>
        <taxon>Flavobacteriaceae</taxon>
        <taxon>Flavobacterium</taxon>
    </lineage>
</organism>
<evidence type="ECO:0000313" key="5">
    <source>
        <dbReference type="Proteomes" id="UP000275027"/>
    </source>
</evidence>
<protein>
    <recommendedName>
        <fullName evidence="6">Subunit length determinant protein</fullName>
    </recommendedName>
</protein>
<dbReference type="Proteomes" id="UP000233767">
    <property type="component" value="Unassembled WGS sequence"/>
</dbReference>
<comment type="caution">
    <text evidence="3">The sequence shown here is derived from an EMBL/GenBank/DDBJ whole genome shotgun (WGS) entry which is preliminary data.</text>
</comment>
<dbReference type="RefSeq" id="WP_101470989.1">
    <property type="nucleotide sequence ID" value="NZ_PJND01000007.1"/>
</dbReference>
<dbReference type="AlphaFoldDB" id="A0A497UX57"/>
<gene>
    <name evidence="2" type="ORF">B0G92_0514</name>
    <name evidence="3" type="ORF">CLV50_0992</name>
</gene>